<dbReference type="InterPro" id="IPR000515">
    <property type="entry name" value="MetI-like"/>
</dbReference>
<evidence type="ECO:0000256" key="3">
    <source>
        <dbReference type="ARBA" id="ARBA00022475"/>
    </source>
</evidence>
<dbReference type="InterPro" id="IPR010065">
    <property type="entry name" value="AA_ABC_transptr_permease_3TM"/>
</dbReference>
<keyword evidence="5" id="KW-0029">Amino-acid transport</keyword>
<dbReference type="InterPro" id="IPR035906">
    <property type="entry name" value="MetI-like_sf"/>
</dbReference>
<evidence type="ECO:0000259" key="9">
    <source>
        <dbReference type="PROSITE" id="PS50928"/>
    </source>
</evidence>
<dbReference type="CDD" id="cd06261">
    <property type="entry name" value="TM_PBP2"/>
    <property type="match status" value="1"/>
</dbReference>
<dbReference type="PANTHER" id="PTHR30614:SF0">
    <property type="entry name" value="L-CYSTINE TRANSPORT SYSTEM PERMEASE PROTEIN TCYL"/>
    <property type="match status" value="1"/>
</dbReference>
<dbReference type="PANTHER" id="PTHR30614">
    <property type="entry name" value="MEMBRANE COMPONENT OF AMINO ACID ABC TRANSPORTER"/>
    <property type="match status" value="1"/>
</dbReference>
<dbReference type="NCBIfam" id="TIGR01726">
    <property type="entry name" value="HEQRo_perm_3TM"/>
    <property type="match status" value="1"/>
</dbReference>
<dbReference type="GO" id="GO:0006865">
    <property type="term" value="P:amino acid transport"/>
    <property type="evidence" value="ECO:0007669"/>
    <property type="project" value="UniProtKB-KW"/>
</dbReference>
<comment type="similarity">
    <text evidence="8">Belongs to the binding-protein-dependent transport system permease family.</text>
</comment>
<comment type="subcellular location">
    <subcellularLocation>
        <location evidence="1 8">Cell membrane</location>
        <topology evidence="1 8">Multi-pass membrane protein</topology>
    </subcellularLocation>
</comment>
<evidence type="ECO:0000256" key="4">
    <source>
        <dbReference type="ARBA" id="ARBA00022692"/>
    </source>
</evidence>
<evidence type="ECO:0000256" key="6">
    <source>
        <dbReference type="ARBA" id="ARBA00022989"/>
    </source>
</evidence>
<keyword evidence="6 8" id="KW-1133">Transmembrane helix</keyword>
<protein>
    <submittedName>
        <fullName evidence="10">Amino acid ABC transporter membrane protein, PAAT family (TC 3.A.1.3.-)</fullName>
    </submittedName>
</protein>
<evidence type="ECO:0000256" key="7">
    <source>
        <dbReference type="ARBA" id="ARBA00023136"/>
    </source>
</evidence>
<dbReference type="SUPFAM" id="SSF161098">
    <property type="entry name" value="MetI-like"/>
    <property type="match status" value="1"/>
</dbReference>
<organism evidence="10 11">
    <name type="scientific">Deinococcus reticulitermitis</name>
    <dbReference type="NCBI Taxonomy" id="856736"/>
    <lineage>
        <taxon>Bacteria</taxon>
        <taxon>Thermotogati</taxon>
        <taxon>Deinococcota</taxon>
        <taxon>Deinococci</taxon>
        <taxon>Deinococcales</taxon>
        <taxon>Deinococcaceae</taxon>
        <taxon>Deinococcus</taxon>
    </lineage>
</organism>
<dbReference type="OrthoDB" id="9811552at2"/>
<keyword evidence="3" id="KW-1003">Cell membrane</keyword>
<dbReference type="PROSITE" id="PS50928">
    <property type="entry name" value="ABC_TM1"/>
    <property type="match status" value="1"/>
</dbReference>
<accession>A0A1H6X394</accession>
<evidence type="ECO:0000256" key="1">
    <source>
        <dbReference type="ARBA" id="ARBA00004651"/>
    </source>
</evidence>
<dbReference type="RefSeq" id="WP_092264033.1">
    <property type="nucleotide sequence ID" value="NZ_FNZA01000005.1"/>
</dbReference>
<feature type="transmembrane region" description="Helical" evidence="8">
    <location>
        <begin position="62"/>
        <end position="83"/>
    </location>
</feature>
<keyword evidence="2 8" id="KW-0813">Transport</keyword>
<dbReference type="GO" id="GO:0022857">
    <property type="term" value="F:transmembrane transporter activity"/>
    <property type="evidence" value="ECO:0007669"/>
    <property type="project" value="InterPro"/>
</dbReference>
<dbReference type="Pfam" id="PF00528">
    <property type="entry name" value="BPD_transp_1"/>
    <property type="match status" value="1"/>
</dbReference>
<dbReference type="STRING" id="856736.SAMN04488058_10537"/>
<keyword evidence="11" id="KW-1185">Reference proteome</keyword>
<evidence type="ECO:0000256" key="8">
    <source>
        <dbReference type="RuleBase" id="RU363032"/>
    </source>
</evidence>
<dbReference type="FunFam" id="1.10.3720.10:FF:000033">
    <property type="entry name" value="Polar amino acid ABC transporter permease"/>
    <property type="match status" value="1"/>
</dbReference>
<dbReference type="AlphaFoldDB" id="A0A1H6X394"/>
<proteinExistence type="inferred from homology"/>
<evidence type="ECO:0000256" key="2">
    <source>
        <dbReference type="ARBA" id="ARBA00022448"/>
    </source>
</evidence>
<keyword evidence="4 8" id="KW-0812">Transmembrane</keyword>
<name>A0A1H6X394_9DEIO</name>
<feature type="transmembrane region" description="Helical" evidence="8">
    <location>
        <begin position="32"/>
        <end position="50"/>
    </location>
</feature>
<dbReference type="Gene3D" id="1.10.3720.10">
    <property type="entry name" value="MetI-like"/>
    <property type="match status" value="1"/>
</dbReference>
<feature type="transmembrane region" description="Helical" evidence="8">
    <location>
        <begin position="89"/>
        <end position="108"/>
    </location>
</feature>
<sequence>MNTEQLQLVWQSAVSALPTLLAATPVTLGFALGAMLLGLPLGFAVALARLSRFGPLRSVSSVFVSFIRGTPLLVQIFVIYYGLPSLGVSLSPVAGGVIALTLNAAAYLSETIRAAILSIPKGQHEAATSLGLSGSQTMRLVILPQAARVALPSLSNTLIGLVKDTSLVSVITVVELLRSAQLVIARTFEPFGPYLAAALIYWVISSLLELVQRALERRFSRGVAVV</sequence>
<dbReference type="EMBL" id="FNZA01000005">
    <property type="protein sequence ID" value="SEJ22546.1"/>
    <property type="molecule type" value="Genomic_DNA"/>
</dbReference>
<dbReference type="Proteomes" id="UP000199223">
    <property type="component" value="Unassembled WGS sequence"/>
</dbReference>
<reference evidence="11" key="1">
    <citation type="submission" date="2016-10" db="EMBL/GenBank/DDBJ databases">
        <authorList>
            <person name="Varghese N."/>
            <person name="Submissions S."/>
        </authorList>
    </citation>
    <scope>NUCLEOTIDE SEQUENCE [LARGE SCALE GENOMIC DNA]</scope>
    <source>
        <strain evidence="11">CGMCC 1.10218</strain>
    </source>
</reference>
<dbReference type="GO" id="GO:0043190">
    <property type="term" value="C:ATP-binding cassette (ABC) transporter complex"/>
    <property type="evidence" value="ECO:0007669"/>
    <property type="project" value="InterPro"/>
</dbReference>
<dbReference type="InterPro" id="IPR043429">
    <property type="entry name" value="ArtM/GltK/GlnP/TcyL/YhdX-like"/>
</dbReference>
<evidence type="ECO:0000313" key="11">
    <source>
        <dbReference type="Proteomes" id="UP000199223"/>
    </source>
</evidence>
<evidence type="ECO:0000256" key="5">
    <source>
        <dbReference type="ARBA" id="ARBA00022970"/>
    </source>
</evidence>
<evidence type="ECO:0000313" key="10">
    <source>
        <dbReference type="EMBL" id="SEJ22546.1"/>
    </source>
</evidence>
<feature type="domain" description="ABC transmembrane type-1" evidence="9">
    <location>
        <begin position="24"/>
        <end position="212"/>
    </location>
</feature>
<gene>
    <name evidence="10" type="ORF">SAMN04488058_10537</name>
</gene>
<keyword evidence="7 8" id="KW-0472">Membrane</keyword>